<protein>
    <submittedName>
        <fullName evidence="6">Alcohol dehydrogenase catalytic domain-containing protein</fullName>
    </submittedName>
</protein>
<comment type="caution">
    <text evidence="6">The sequence shown here is derived from an EMBL/GenBank/DDBJ whole genome shotgun (WGS) entry which is preliminary data.</text>
</comment>
<evidence type="ECO:0000259" key="5">
    <source>
        <dbReference type="SMART" id="SM00829"/>
    </source>
</evidence>
<evidence type="ECO:0000256" key="3">
    <source>
        <dbReference type="ARBA" id="ARBA00023002"/>
    </source>
</evidence>
<evidence type="ECO:0000256" key="4">
    <source>
        <dbReference type="RuleBase" id="RU361277"/>
    </source>
</evidence>
<evidence type="ECO:0000313" key="6">
    <source>
        <dbReference type="EMBL" id="MBD3326476.1"/>
    </source>
</evidence>
<gene>
    <name evidence="6" type="ORF">GF339_17970</name>
</gene>
<dbReference type="Pfam" id="PF00107">
    <property type="entry name" value="ADH_zinc_N"/>
    <property type="match status" value="1"/>
</dbReference>
<feature type="domain" description="Enoyl reductase (ER)" evidence="5">
    <location>
        <begin position="10"/>
        <end position="336"/>
    </location>
</feature>
<name>A0A9D5Q825_9BACT</name>
<sequence length="349" mass="37951">MKANVAFLHGPGDLRVETVEVPALKPNQVLVKVGACGICGSDVECFEGKSGEGRYDLGPYTPGHEWGGEIADVGSDVTTLKPGYKVTGDCVMHCGVCRNCQDGLMPSACLNMREAGFRPDSPGGMGEYMVIEEQYVHRIPDTWTFEDGGWVETFSIGYFGIWGNGGYIDASDIAVILGAGPVGLSAAMVARTSGAKTIMVEPIATRRERALKYGAEIVVDPRERLVEQIEDLTDGRMGTVVVECSGNDAAIASLFDISGHSARVRLVGHSIGRKIPIEIGKTIWRTLDITGAGGTKNFAQRTIRFMDRIRDQYDFAALNTHHFPFDKLHEAFDVAIHDKENAFKVMLTF</sequence>
<dbReference type="PROSITE" id="PS00059">
    <property type="entry name" value="ADH_ZINC"/>
    <property type="match status" value="1"/>
</dbReference>
<dbReference type="InterPro" id="IPR011032">
    <property type="entry name" value="GroES-like_sf"/>
</dbReference>
<reference evidence="6" key="1">
    <citation type="submission" date="2019-11" db="EMBL/GenBank/DDBJ databases">
        <title>Microbial mats filling the niche in hypersaline microbial mats.</title>
        <authorList>
            <person name="Wong H.L."/>
            <person name="Macleod F.I."/>
            <person name="White R.A. III"/>
            <person name="Burns B.P."/>
        </authorList>
    </citation>
    <scope>NUCLEOTIDE SEQUENCE</scope>
    <source>
        <strain evidence="6">Rbin_158</strain>
    </source>
</reference>
<evidence type="ECO:0000256" key="1">
    <source>
        <dbReference type="ARBA" id="ARBA00022723"/>
    </source>
</evidence>
<dbReference type="AlphaFoldDB" id="A0A9D5Q825"/>
<dbReference type="SUPFAM" id="SSF51735">
    <property type="entry name" value="NAD(P)-binding Rossmann-fold domains"/>
    <property type="match status" value="1"/>
</dbReference>
<comment type="cofactor">
    <cofactor evidence="4">
        <name>Zn(2+)</name>
        <dbReference type="ChEBI" id="CHEBI:29105"/>
    </cofactor>
</comment>
<dbReference type="InterPro" id="IPR013149">
    <property type="entry name" value="ADH-like_C"/>
</dbReference>
<dbReference type="PANTHER" id="PTHR43401">
    <property type="entry name" value="L-THREONINE 3-DEHYDROGENASE"/>
    <property type="match status" value="1"/>
</dbReference>
<dbReference type="InterPro" id="IPR020843">
    <property type="entry name" value="ER"/>
</dbReference>
<evidence type="ECO:0000256" key="2">
    <source>
        <dbReference type="ARBA" id="ARBA00022833"/>
    </source>
</evidence>
<dbReference type="SUPFAM" id="SSF50129">
    <property type="entry name" value="GroES-like"/>
    <property type="match status" value="1"/>
</dbReference>
<dbReference type="InterPro" id="IPR036291">
    <property type="entry name" value="NAD(P)-bd_dom_sf"/>
</dbReference>
<evidence type="ECO:0000313" key="7">
    <source>
        <dbReference type="Proteomes" id="UP000649604"/>
    </source>
</evidence>
<accession>A0A9D5Q825</accession>
<dbReference type="InterPro" id="IPR050129">
    <property type="entry name" value="Zn_alcohol_dh"/>
</dbReference>
<dbReference type="GO" id="GO:0016491">
    <property type="term" value="F:oxidoreductase activity"/>
    <property type="evidence" value="ECO:0007669"/>
    <property type="project" value="UniProtKB-KW"/>
</dbReference>
<dbReference type="SMART" id="SM00829">
    <property type="entry name" value="PKS_ER"/>
    <property type="match status" value="1"/>
</dbReference>
<dbReference type="Gene3D" id="3.40.50.720">
    <property type="entry name" value="NAD(P)-binding Rossmann-like Domain"/>
    <property type="match status" value="1"/>
</dbReference>
<dbReference type="EMBL" id="WJJP01000588">
    <property type="protein sequence ID" value="MBD3326476.1"/>
    <property type="molecule type" value="Genomic_DNA"/>
</dbReference>
<keyword evidence="1 4" id="KW-0479">Metal-binding</keyword>
<dbReference type="PANTHER" id="PTHR43401:SF2">
    <property type="entry name" value="L-THREONINE 3-DEHYDROGENASE"/>
    <property type="match status" value="1"/>
</dbReference>
<dbReference type="Pfam" id="PF08240">
    <property type="entry name" value="ADH_N"/>
    <property type="match status" value="1"/>
</dbReference>
<proteinExistence type="inferred from homology"/>
<dbReference type="GO" id="GO:0008270">
    <property type="term" value="F:zinc ion binding"/>
    <property type="evidence" value="ECO:0007669"/>
    <property type="project" value="InterPro"/>
</dbReference>
<comment type="similarity">
    <text evidence="4">Belongs to the zinc-containing alcohol dehydrogenase family.</text>
</comment>
<dbReference type="InterPro" id="IPR002328">
    <property type="entry name" value="ADH_Zn_CS"/>
</dbReference>
<keyword evidence="3" id="KW-0560">Oxidoreductase</keyword>
<organism evidence="6 7">
    <name type="scientific">candidate division KSB3 bacterium</name>
    <dbReference type="NCBI Taxonomy" id="2044937"/>
    <lineage>
        <taxon>Bacteria</taxon>
        <taxon>candidate division KSB3</taxon>
    </lineage>
</organism>
<keyword evidence="2 4" id="KW-0862">Zinc</keyword>
<dbReference type="InterPro" id="IPR013154">
    <property type="entry name" value="ADH-like_N"/>
</dbReference>
<dbReference type="Proteomes" id="UP000649604">
    <property type="component" value="Unassembled WGS sequence"/>
</dbReference>
<dbReference type="Gene3D" id="3.90.180.10">
    <property type="entry name" value="Medium-chain alcohol dehydrogenases, catalytic domain"/>
    <property type="match status" value="1"/>
</dbReference>